<dbReference type="InterPro" id="IPR035952">
    <property type="entry name" value="Rhomboid-like_sf"/>
</dbReference>
<keyword evidence="4 6" id="KW-0472">Membrane</keyword>
<dbReference type="Pfam" id="PF01694">
    <property type="entry name" value="Rhomboid"/>
    <property type="match status" value="1"/>
</dbReference>
<evidence type="ECO:0000256" key="4">
    <source>
        <dbReference type="ARBA" id="ARBA00023136"/>
    </source>
</evidence>
<keyword evidence="3 6" id="KW-1133">Transmembrane helix</keyword>
<feature type="region of interest" description="Disordered" evidence="5">
    <location>
        <begin position="209"/>
        <end position="232"/>
    </location>
</feature>
<comment type="subcellular location">
    <subcellularLocation>
        <location evidence="1">Membrane</location>
        <topology evidence="1">Multi-pass membrane protein</topology>
    </subcellularLocation>
</comment>
<dbReference type="InterPro" id="IPR022764">
    <property type="entry name" value="Peptidase_S54_rhomboid_dom"/>
</dbReference>
<evidence type="ECO:0000256" key="6">
    <source>
        <dbReference type="SAM" id="Phobius"/>
    </source>
</evidence>
<dbReference type="EMBL" id="CANL01000001">
    <property type="protein sequence ID" value="CCM62098.1"/>
    <property type="molecule type" value="Genomic_DNA"/>
</dbReference>
<dbReference type="Proteomes" id="UP000018291">
    <property type="component" value="Unassembled WGS sequence"/>
</dbReference>
<evidence type="ECO:0000256" key="2">
    <source>
        <dbReference type="ARBA" id="ARBA00022692"/>
    </source>
</evidence>
<comment type="caution">
    <text evidence="8">The sequence shown here is derived from an EMBL/GenBank/DDBJ whole genome shotgun (WGS) entry which is preliminary data.</text>
</comment>
<dbReference type="RefSeq" id="WP_012223170.1">
    <property type="nucleotide sequence ID" value="NZ_HG422565.1"/>
</dbReference>
<accession>R4YW36</accession>
<evidence type="ECO:0000259" key="7">
    <source>
        <dbReference type="Pfam" id="PF01694"/>
    </source>
</evidence>
<dbReference type="STRING" id="1229780.BN381_10329"/>
<dbReference type="HOGENOM" id="CLU_067823_2_0_11"/>
<dbReference type="OrthoDB" id="465874at2"/>
<reference evidence="8 9" key="1">
    <citation type="journal article" date="2013" name="ISME J.">
        <title>Metabolic model for the filamentous 'Candidatus Microthrix parvicella' based on genomic and metagenomic analyses.</title>
        <authorList>
            <person name="Jon McIlroy S."/>
            <person name="Kristiansen R."/>
            <person name="Albertsen M."/>
            <person name="Michael Karst S."/>
            <person name="Rossetti S."/>
            <person name="Lund Nielsen J."/>
            <person name="Tandoi V."/>
            <person name="James Seviour R."/>
            <person name="Nielsen P.H."/>
        </authorList>
    </citation>
    <scope>NUCLEOTIDE SEQUENCE [LARGE SCALE GENOMIC DNA]</scope>
    <source>
        <strain evidence="8 9">RN1</strain>
    </source>
</reference>
<evidence type="ECO:0000256" key="1">
    <source>
        <dbReference type="ARBA" id="ARBA00004141"/>
    </source>
</evidence>
<dbReference type="AlphaFoldDB" id="R4YW36"/>
<gene>
    <name evidence="8" type="ORF">BN381_10329</name>
</gene>
<keyword evidence="9" id="KW-1185">Reference proteome</keyword>
<dbReference type="GO" id="GO:0004252">
    <property type="term" value="F:serine-type endopeptidase activity"/>
    <property type="evidence" value="ECO:0007669"/>
    <property type="project" value="InterPro"/>
</dbReference>
<dbReference type="InterPro" id="IPR050925">
    <property type="entry name" value="Rhomboid_protease_S54"/>
</dbReference>
<feature type="transmembrane region" description="Helical" evidence="6">
    <location>
        <begin position="64"/>
        <end position="85"/>
    </location>
</feature>
<protein>
    <recommendedName>
        <fullName evidence="7">Peptidase S54 rhomboid domain-containing protein</fullName>
    </recommendedName>
</protein>
<dbReference type="Gene3D" id="1.20.1540.10">
    <property type="entry name" value="Rhomboid-like"/>
    <property type="match status" value="1"/>
</dbReference>
<proteinExistence type="predicted"/>
<organism evidence="8 9">
    <name type="scientific">Candidatus Neomicrothrix parvicella RN1</name>
    <dbReference type="NCBI Taxonomy" id="1229780"/>
    <lineage>
        <taxon>Bacteria</taxon>
        <taxon>Bacillati</taxon>
        <taxon>Actinomycetota</taxon>
        <taxon>Acidimicrobiia</taxon>
        <taxon>Acidimicrobiales</taxon>
        <taxon>Microthrixaceae</taxon>
        <taxon>Candidatus Neomicrothrix</taxon>
    </lineage>
</organism>
<feature type="domain" description="Peptidase S54 rhomboid" evidence="7">
    <location>
        <begin position="70"/>
        <end position="201"/>
    </location>
</feature>
<name>R4YW36_9ACTN</name>
<feature type="transmembrane region" description="Helical" evidence="6">
    <location>
        <begin position="131"/>
        <end position="150"/>
    </location>
</feature>
<sequence>MASFPTSTTPSPKSPRGGALDQVPQWLRPLAPVVMMLAVMWAVEIINIPLGGRLDRFGVRPRELAGLPGIVFAPFLHAGFGHLIANTVPFLVLGAVVAYTGLRPFLMITALVMAGSGAGMWLFGSTNSVQVGASGLVFGYLTYLLTRGFFARRFTWILGGALIALLYGSMLWGLIPRHGVSFTGHLFGALSGIGVAWLMHRDDSTDEKLHPYAEMTSPGGGDTNGSAPWGDT</sequence>
<dbReference type="eggNOG" id="COG0705">
    <property type="taxonomic scope" value="Bacteria"/>
</dbReference>
<dbReference type="GO" id="GO:0016020">
    <property type="term" value="C:membrane"/>
    <property type="evidence" value="ECO:0007669"/>
    <property type="project" value="UniProtKB-SubCell"/>
</dbReference>
<feature type="transmembrane region" description="Helical" evidence="6">
    <location>
        <begin position="156"/>
        <end position="175"/>
    </location>
</feature>
<evidence type="ECO:0000256" key="3">
    <source>
        <dbReference type="ARBA" id="ARBA00022989"/>
    </source>
</evidence>
<dbReference type="PANTHER" id="PTHR43731">
    <property type="entry name" value="RHOMBOID PROTEASE"/>
    <property type="match status" value="1"/>
</dbReference>
<evidence type="ECO:0000313" key="8">
    <source>
        <dbReference type="EMBL" id="CCM62098.1"/>
    </source>
</evidence>
<feature type="transmembrane region" description="Helical" evidence="6">
    <location>
        <begin position="30"/>
        <end position="52"/>
    </location>
</feature>
<evidence type="ECO:0000313" key="9">
    <source>
        <dbReference type="Proteomes" id="UP000018291"/>
    </source>
</evidence>
<feature type="transmembrane region" description="Helical" evidence="6">
    <location>
        <begin position="182"/>
        <end position="200"/>
    </location>
</feature>
<evidence type="ECO:0000256" key="5">
    <source>
        <dbReference type="SAM" id="MobiDB-lite"/>
    </source>
</evidence>
<dbReference type="SUPFAM" id="SSF144091">
    <property type="entry name" value="Rhomboid-like"/>
    <property type="match status" value="1"/>
</dbReference>
<dbReference type="PANTHER" id="PTHR43731:SF9">
    <property type="entry name" value="SLR1461 PROTEIN"/>
    <property type="match status" value="1"/>
</dbReference>
<keyword evidence="2 6" id="KW-0812">Transmembrane</keyword>